<protein>
    <recommendedName>
        <fullName evidence="4">ParB-like N-terminal domain-containing protein</fullName>
    </recommendedName>
</protein>
<evidence type="ECO:0000256" key="1">
    <source>
        <dbReference type="ARBA" id="ARBA00006295"/>
    </source>
</evidence>
<dbReference type="SMART" id="SM00470">
    <property type="entry name" value="ParB"/>
    <property type="match status" value="1"/>
</dbReference>
<dbReference type="RefSeq" id="WP_017454770.1">
    <property type="nucleotide sequence ID" value="NZ_CP008956.1"/>
</dbReference>
<feature type="region of interest" description="Disordered" evidence="3">
    <location>
        <begin position="553"/>
        <end position="624"/>
    </location>
</feature>
<dbReference type="Pfam" id="PF17762">
    <property type="entry name" value="HTH_ParB"/>
    <property type="match status" value="1"/>
</dbReference>
<dbReference type="SUPFAM" id="SSF110849">
    <property type="entry name" value="ParB/Sulfiredoxin"/>
    <property type="match status" value="1"/>
</dbReference>
<organism evidence="5 6">
    <name type="scientific">Herbaspirillum rubrisubalbicans Os34</name>
    <dbReference type="NCBI Taxonomy" id="1235827"/>
    <lineage>
        <taxon>Bacteria</taxon>
        <taxon>Pseudomonadati</taxon>
        <taxon>Pseudomonadota</taxon>
        <taxon>Betaproteobacteria</taxon>
        <taxon>Burkholderiales</taxon>
        <taxon>Oxalobacteraceae</taxon>
        <taxon>Herbaspirillum</taxon>
    </lineage>
</organism>
<evidence type="ECO:0000313" key="5">
    <source>
        <dbReference type="EMBL" id="QJQ02130.1"/>
    </source>
</evidence>
<dbReference type="Proteomes" id="UP000501648">
    <property type="component" value="Chromosome"/>
</dbReference>
<dbReference type="InterPro" id="IPR036086">
    <property type="entry name" value="ParB/Sulfiredoxin_sf"/>
</dbReference>
<dbReference type="Gene3D" id="1.10.10.2830">
    <property type="match status" value="1"/>
</dbReference>
<accession>A0A6M3ZW58</accession>
<dbReference type="GO" id="GO:0007059">
    <property type="term" value="P:chromosome segregation"/>
    <property type="evidence" value="ECO:0007669"/>
    <property type="project" value="UniProtKB-KW"/>
</dbReference>
<dbReference type="EMBL" id="CP008956">
    <property type="protein sequence ID" value="QJQ02130.1"/>
    <property type="molecule type" value="Genomic_DNA"/>
</dbReference>
<evidence type="ECO:0000256" key="2">
    <source>
        <dbReference type="ARBA" id="ARBA00022829"/>
    </source>
</evidence>
<name>A0A6M3ZW58_9BURK</name>
<dbReference type="InterPro" id="IPR004437">
    <property type="entry name" value="ParB/RepB/Spo0J"/>
</dbReference>
<feature type="compositionally biased region" description="Polar residues" evidence="3">
    <location>
        <begin position="575"/>
        <end position="589"/>
    </location>
</feature>
<feature type="domain" description="ParB-like N-terminal" evidence="4">
    <location>
        <begin position="40"/>
        <end position="136"/>
    </location>
</feature>
<keyword evidence="2" id="KW-0159">Chromosome partition</keyword>
<gene>
    <name evidence="5" type="ORF">C798_18395</name>
</gene>
<dbReference type="Gene3D" id="3.90.1530.30">
    <property type="match status" value="1"/>
</dbReference>
<dbReference type="PANTHER" id="PTHR33375">
    <property type="entry name" value="CHROMOSOME-PARTITIONING PROTEIN PARB-RELATED"/>
    <property type="match status" value="1"/>
</dbReference>
<sequence>MSQKNDGAEVALAEQPQAGKFELTEKQPITEPLALVGRFELMDRSRIRPSKTNPRKTFIQSFIEELAQNIGTHGLAMPPLVRPVPPDADYPGTDHEVVAGEQRYRATGVLNWMQIPVYIRDLTDQQALEIQVIENLKRKDLHPIEEAEGFDQLMKKFGYTADTLAEKVKHSKSTIYASLKLLALSPDARKAFFEGKITQSSALLIARIPSSKLQMQAVTEIGGNTQRDPLPARQASAHIQQHFMTKLKEAPFDTKSATLLPEAGSCTACPNRTGNSPELFHDVQGADVCTDTTCFAAKRHAWAEIKIAKAKDNGIEVIVDAAAAKKIIPGSGTYASDDYELLKDKCWSDPKRRSYAQIAKESGIKPVLVKNPQTGDAIEVIRKADLKEVVPTSKSMSQQEKEAIQKAQFATKCRLRALDAICEKISETGPCLEDWRFVAYIVLSGLDSNTLKKWVKYSGWDAGIAEWNGKAAMIQKIQELDAVALANLILRSALFSLTQASANYNVLTPQAFLDAAARHEVDFAAVEAAIKAEDDATKAAKKKGAKNIPAPEKVEVATSTKKKFPVAMPKKSLTKPASKTSNSTLQKGKSTAVVKKAPAKPHTASASRVDSATSAPIPPMAPTPEQRNIALREGWNASHDADNPYPPIGDIRHDLWNVARARKEKAPVGAECPTIDTIDADATAAWPFKTVEQIAKGQHQGRKA</sequence>
<evidence type="ECO:0000256" key="3">
    <source>
        <dbReference type="SAM" id="MobiDB-lite"/>
    </source>
</evidence>
<proteinExistence type="inferred from homology"/>
<feature type="region of interest" description="Disordered" evidence="3">
    <location>
        <begin position="1"/>
        <end position="25"/>
    </location>
</feature>
<dbReference type="GO" id="GO:0005694">
    <property type="term" value="C:chromosome"/>
    <property type="evidence" value="ECO:0007669"/>
    <property type="project" value="TreeGrafter"/>
</dbReference>
<dbReference type="Pfam" id="PF02195">
    <property type="entry name" value="ParB_N"/>
    <property type="match status" value="1"/>
</dbReference>
<dbReference type="GO" id="GO:0003677">
    <property type="term" value="F:DNA binding"/>
    <property type="evidence" value="ECO:0007669"/>
    <property type="project" value="InterPro"/>
</dbReference>
<dbReference type="SUPFAM" id="SSF109709">
    <property type="entry name" value="KorB DNA-binding domain-like"/>
    <property type="match status" value="1"/>
</dbReference>
<comment type="similarity">
    <text evidence="1">Belongs to the ParB family.</text>
</comment>
<dbReference type="AlphaFoldDB" id="A0A6M3ZW58"/>
<dbReference type="InterPro" id="IPR050336">
    <property type="entry name" value="Chromosome_partition/occlusion"/>
</dbReference>
<reference evidence="5 6" key="1">
    <citation type="journal article" date="2012" name="J. Bacteriol.">
        <title>Genome sequence of the pathogenic Herbaspirillum seropedicae strain Os34, isolated from rice roots.</title>
        <authorList>
            <person name="Ye W."/>
            <person name="Ye S."/>
            <person name="Liu J."/>
            <person name="Chang S."/>
            <person name="Chen M."/>
            <person name="Zhu B."/>
            <person name="Guo L."/>
            <person name="An Q."/>
        </authorList>
    </citation>
    <scope>NUCLEOTIDE SEQUENCE [LARGE SCALE GENOMIC DNA]</scope>
    <source>
        <strain evidence="5 6">Os34</strain>
    </source>
</reference>
<dbReference type="PANTHER" id="PTHR33375:SF1">
    <property type="entry name" value="CHROMOSOME-PARTITIONING PROTEIN PARB-RELATED"/>
    <property type="match status" value="1"/>
</dbReference>
<evidence type="ECO:0000313" key="6">
    <source>
        <dbReference type="Proteomes" id="UP000501648"/>
    </source>
</evidence>
<dbReference type="NCBIfam" id="TIGR00180">
    <property type="entry name" value="parB_part"/>
    <property type="match status" value="1"/>
</dbReference>
<feature type="compositionally biased region" description="Polar residues" evidence="3">
    <location>
        <begin position="604"/>
        <end position="614"/>
    </location>
</feature>
<dbReference type="InterPro" id="IPR041468">
    <property type="entry name" value="HTH_ParB/Spo0J"/>
</dbReference>
<evidence type="ECO:0000259" key="4">
    <source>
        <dbReference type="SMART" id="SM00470"/>
    </source>
</evidence>
<dbReference type="FunFam" id="1.10.10.2830:FF:000001">
    <property type="entry name" value="Chromosome partitioning protein ParB"/>
    <property type="match status" value="1"/>
</dbReference>
<dbReference type="InterPro" id="IPR003115">
    <property type="entry name" value="ParB_N"/>
</dbReference>